<proteinExistence type="predicted"/>
<dbReference type="AlphaFoldDB" id="A0A6M3IFL2"/>
<sequence>MKNIPTTTGEDQDISKFNPGNIPPEGHHALGRFCVKLWEEARDEKIINLDLHKRWLDLHARFRNVKDTNVVYPRVGANYLFKIILSFCAILTEKYPKGEIVSDDNIPKEQEKILTADIEHWWIEQELQNLLYASCLNMLLYGTTIEKFVFDAKTNTSKVILRDPFNFFPAPGGRLCNMNLPYCCDAYFLEPWEIRDRFDVPPDVHIPIDADEHLFGLDRETVTGQKTQQAGTDNLPSTYAVIPSSRGRRRITKSLVVEVWVKDYSTEKIPIEEKRQALDNNGNPVFDDQGRPVTTMMVVEEKERELYPGNIRKITICPALLDIWNGGVLDDARNPNINWGLIEARKQYLMTIGLPSPVLDPMTGQPMLDQRTGEQVMQEIPLPEDKAEEVAIDSLRKTWLFDRFPFSATPSMIDTTQWWGFSIIEQLEALQGKQESVVTKFFAFLDLLMFPMLIIPAGSGIKDSQITNKPGIILHPTTETAPLIRYVQAPNPPQGLLEWLQFVLYQMDIVSMSPEVTEGRKPKGVSAASAIIALQDKASTLSQPNVWKVDELTRNRGNAHVSMVLNFGTKEQPIKVDNEFTRFLGIDIIGKFKYYVESGSSAPITKVGRRQQYVELFRLGALTVRSLLEMLDIPAKVIEQVLEEKSVPGALQLLVSVGLPVEMAQQIYQIVMQNPGMGAETGGGKPGEGMQTSQPTGPNINSERMKTVYQNMSTVG</sequence>
<accession>A0A6M3IFL2</accession>
<name>A0A6M3IFL2_9ZZZZ</name>
<dbReference type="EMBL" id="MT141204">
    <property type="protein sequence ID" value="QJA56174.1"/>
    <property type="molecule type" value="Genomic_DNA"/>
</dbReference>
<feature type="compositionally biased region" description="Polar residues" evidence="1">
    <location>
        <begin position="691"/>
        <end position="705"/>
    </location>
</feature>
<protein>
    <submittedName>
        <fullName evidence="2">Putative portal protein</fullName>
    </submittedName>
</protein>
<reference evidence="2" key="1">
    <citation type="submission" date="2020-03" db="EMBL/GenBank/DDBJ databases">
        <title>The deep terrestrial virosphere.</title>
        <authorList>
            <person name="Holmfeldt K."/>
            <person name="Nilsson E."/>
            <person name="Simone D."/>
            <person name="Lopez-Fernandez M."/>
            <person name="Wu X."/>
            <person name="de Brujin I."/>
            <person name="Lundin D."/>
            <person name="Andersson A."/>
            <person name="Bertilsson S."/>
            <person name="Dopson M."/>
        </authorList>
    </citation>
    <scope>NUCLEOTIDE SEQUENCE</scope>
    <source>
        <strain evidence="2">MM415B01910</strain>
    </source>
</reference>
<evidence type="ECO:0000313" key="2">
    <source>
        <dbReference type="EMBL" id="QJA56174.1"/>
    </source>
</evidence>
<feature type="region of interest" description="Disordered" evidence="1">
    <location>
        <begin position="1"/>
        <end position="23"/>
    </location>
</feature>
<feature type="region of interest" description="Disordered" evidence="1">
    <location>
        <begin position="678"/>
        <end position="705"/>
    </location>
</feature>
<evidence type="ECO:0000256" key="1">
    <source>
        <dbReference type="SAM" id="MobiDB-lite"/>
    </source>
</evidence>
<organism evidence="2">
    <name type="scientific">viral metagenome</name>
    <dbReference type="NCBI Taxonomy" id="1070528"/>
    <lineage>
        <taxon>unclassified sequences</taxon>
        <taxon>metagenomes</taxon>
        <taxon>organismal metagenomes</taxon>
    </lineage>
</organism>
<gene>
    <name evidence="2" type="ORF">MM415B01910_0007</name>
</gene>